<name>A0A9X1MBV1_9MICC</name>
<accession>A0A9X1MBV1</accession>
<protein>
    <submittedName>
        <fullName evidence="1">UPF0158 family protein</fullName>
    </submittedName>
</protein>
<dbReference type="RefSeq" id="WP_227894394.1">
    <property type="nucleotide sequence ID" value="NZ_CP099466.1"/>
</dbReference>
<dbReference type="EMBL" id="JAJFZV010000001">
    <property type="protein sequence ID" value="MCC3296656.1"/>
    <property type="molecule type" value="Genomic_DNA"/>
</dbReference>
<comment type="caution">
    <text evidence="1">The sequence shown here is derived from an EMBL/GenBank/DDBJ whole genome shotgun (WGS) entry which is preliminary data.</text>
</comment>
<gene>
    <name evidence="1" type="ORF">LJ757_02400</name>
</gene>
<evidence type="ECO:0000313" key="1">
    <source>
        <dbReference type="EMBL" id="MCC3296656.1"/>
    </source>
</evidence>
<keyword evidence="2" id="KW-1185">Reference proteome</keyword>
<organism evidence="1 2">
    <name type="scientific">Arthrobacter caoxuetaonis</name>
    <dbReference type="NCBI Taxonomy" id="2886935"/>
    <lineage>
        <taxon>Bacteria</taxon>
        <taxon>Bacillati</taxon>
        <taxon>Actinomycetota</taxon>
        <taxon>Actinomycetes</taxon>
        <taxon>Micrococcales</taxon>
        <taxon>Micrococcaceae</taxon>
        <taxon>Arthrobacter</taxon>
    </lineage>
</organism>
<dbReference type="AlphaFoldDB" id="A0A9X1MBV1"/>
<proteinExistence type="predicted"/>
<dbReference type="Pfam" id="PF03682">
    <property type="entry name" value="UPF0158"/>
    <property type="match status" value="1"/>
</dbReference>
<evidence type="ECO:0000313" key="2">
    <source>
        <dbReference type="Proteomes" id="UP001139158"/>
    </source>
</evidence>
<sequence length="237" mass="26122">MQGREQRRELRSTVAVGDGQALVALLQGTPWPENVLQLIGDGLGAALAGRVTGAEEVARRCVALLGDRGWEGDEELADALESRLLSGPIRLLRAIPVDLDQLAGVLEGDPVDGGGRVDLRTGEVWPQPAIEYAVEVGEEDEDDEERWLWVANQGSRTAYRDMELFIDTVSDSFVIDSLSRALIGRGSFRRFKDELSRWPELLDQWLAYSEERHLGRARSWLAGERYTVAVAAARPGG</sequence>
<dbReference type="Proteomes" id="UP001139158">
    <property type="component" value="Unassembled WGS sequence"/>
</dbReference>
<reference evidence="1" key="1">
    <citation type="submission" date="2021-10" db="EMBL/GenBank/DDBJ databases">
        <title>Novel species in genus Arthrobacter.</title>
        <authorList>
            <person name="Liu Y."/>
        </authorList>
    </citation>
    <scope>NUCLEOTIDE SEQUENCE</scope>
    <source>
        <strain evidence="1">Zg-Y453</strain>
    </source>
</reference>
<dbReference type="InterPro" id="IPR005361">
    <property type="entry name" value="UPF0158"/>
</dbReference>